<keyword evidence="1" id="KW-0732">Signal</keyword>
<dbReference type="OrthoDB" id="5180393at2"/>
<organism evidence="3 4">
    <name type="scientific">Geodermatophilus saharensis</name>
    <dbReference type="NCBI Taxonomy" id="1137994"/>
    <lineage>
        <taxon>Bacteria</taxon>
        <taxon>Bacillati</taxon>
        <taxon>Actinomycetota</taxon>
        <taxon>Actinomycetes</taxon>
        <taxon>Geodermatophilales</taxon>
        <taxon>Geodermatophilaceae</taxon>
        <taxon>Geodermatophilus</taxon>
    </lineage>
</organism>
<dbReference type="PANTHER" id="PTHR30383:SF5">
    <property type="entry name" value="SGNH HYDROLASE-TYPE ESTERASE DOMAIN-CONTAINING PROTEIN"/>
    <property type="match status" value="1"/>
</dbReference>
<evidence type="ECO:0000256" key="1">
    <source>
        <dbReference type="SAM" id="SignalP"/>
    </source>
</evidence>
<reference evidence="4" key="1">
    <citation type="submission" date="2017-06" db="EMBL/GenBank/DDBJ databases">
        <authorList>
            <person name="Varghese N."/>
            <person name="Submissions S."/>
        </authorList>
    </citation>
    <scope>NUCLEOTIDE SEQUENCE [LARGE SCALE GENOMIC DNA]</scope>
    <source>
        <strain evidence="4">DSM 45423</strain>
    </source>
</reference>
<sequence>MHTGGQGDTVRRQLMVGIAALLPLVAVAPAAAQEDSPLGTPVYLALGDSVAAGIGAVPAAPGYPQLLEELLDADYNPAADKATGRSLADFELVDLAVPGATTATLIEYQLRPAVQLIEARDADRDPKNDVEVVTVTIGGNDVFTPIAQACIATATPAGCQATVDAVLAGVEDRLTTILRELVAAAGRDAEVVVTTYYNPIGSCFLTGVNPAAPAIADVVLEGGTIPGVLSLQGGLNDVIRRVAAETGAQVTDLYGALGPADYVGGRDCLHPDPSGHEVIAEELYATLAR</sequence>
<name>A0A239EIV4_9ACTN</name>
<evidence type="ECO:0000313" key="4">
    <source>
        <dbReference type="Proteomes" id="UP000198386"/>
    </source>
</evidence>
<dbReference type="Gene3D" id="3.40.50.1110">
    <property type="entry name" value="SGNH hydrolase"/>
    <property type="match status" value="1"/>
</dbReference>
<dbReference type="SUPFAM" id="SSF52266">
    <property type="entry name" value="SGNH hydrolase"/>
    <property type="match status" value="1"/>
</dbReference>
<dbReference type="InterPro" id="IPR051532">
    <property type="entry name" value="Ester_Hydrolysis_Enzymes"/>
</dbReference>
<proteinExistence type="predicted"/>
<accession>A0A239EIV4</accession>
<dbReference type="InterPro" id="IPR036514">
    <property type="entry name" value="SGNH_hydro_sf"/>
</dbReference>
<dbReference type="GO" id="GO:0004622">
    <property type="term" value="F:phosphatidylcholine lysophospholipase activity"/>
    <property type="evidence" value="ECO:0007669"/>
    <property type="project" value="TreeGrafter"/>
</dbReference>
<feature type="domain" description="SGNH hydrolase-type esterase" evidence="2">
    <location>
        <begin position="45"/>
        <end position="277"/>
    </location>
</feature>
<dbReference type="EMBL" id="FZOH01000004">
    <property type="protein sequence ID" value="SNS43832.1"/>
    <property type="molecule type" value="Genomic_DNA"/>
</dbReference>
<protein>
    <submittedName>
        <fullName evidence="3">Lysophospholipase L1</fullName>
    </submittedName>
</protein>
<gene>
    <name evidence="3" type="ORF">SAMN04488107_2558</name>
</gene>
<dbReference type="PANTHER" id="PTHR30383">
    <property type="entry name" value="THIOESTERASE 1/PROTEASE 1/LYSOPHOSPHOLIPASE L1"/>
    <property type="match status" value="1"/>
</dbReference>
<feature type="chain" id="PRO_5038369283" evidence="1">
    <location>
        <begin position="33"/>
        <end position="289"/>
    </location>
</feature>
<evidence type="ECO:0000259" key="2">
    <source>
        <dbReference type="Pfam" id="PF13472"/>
    </source>
</evidence>
<feature type="signal peptide" evidence="1">
    <location>
        <begin position="1"/>
        <end position="32"/>
    </location>
</feature>
<keyword evidence="4" id="KW-1185">Reference proteome</keyword>
<evidence type="ECO:0000313" key="3">
    <source>
        <dbReference type="EMBL" id="SNS43832.1"/>
    </source>
</evidence>
<dbReference type="Pfam" id="PF13472">
    <property type="entry name" value="Lipase_GDSL_2"/>
    <property type="match status" value="1"/>
</dbReference>
<dbReference type="AlphaFoldDB" id="A0A239EIV4"/>
<dbReference type="Proteomes" id="UP000198386">
    <property type="component" value="Unassembled WGS sequence"/>
</dbReference>
<dbReference type="InterPro" id="IPR013830">
    <property type="entry name" value="SGNH_hydro"/>
</dbReference>